<comment type="caution">
    <text evidence="4">The sequence shown here is derived from an EMBL/GenBank/DDBJ whole genome shotgun (WGS) entry which is preliminary data.</text>
</comment>
<reference evidence="4" key="2">
    <citation type="submission" date="2020-09" db="EMBL/GenBank/DDBJ databases">
        <authorList>
            <person name="Sun Q."/>
            <person name="Ohkuma M."/>
        </authorList>
    </citation>
    <scope>NUCLEOTIDE SEQUENCE</scope>
    <source>
        <strain evidence="4">JCM 18487</strain>
    </source>
</reference>
<keyword evidence="5" id="KW-1185">Reference proteome</keyword>
<dbReference type="Gene3D" id="1.10.10.10">
    <property type="entry name" value="Winged helix-like DNA-binding domain superfamily/Winged helix DNA-binding domain"/>
    <property type="match status" value="1"/>
</dbReference>
<dbReference type="InterPro" id="IPR051534">
    <property type="entry name" value="CBASS_pafABC_assoc_protein"/>
</dbReference>
<name>A0A917KAK3_9BACL</name>
<dbReference type="InterPro" id="IPR026881">
    <property type="entry name" value="WYL_dom"/>
</dbReference>
<dbReference type="EMBL" id="BMOY01000014">
    <property type="protein sequence ID" value="GGJ03922.1"/>
    <property type="molecule type" value="Genomic_DNA"/>
</dbReference>
<dbReference type="Pfam" id="PF13280">
    <property type="entry name" value="WYL"/>
    <property type="match status" value="1"/>
</dbReference>
<dbReference type="PROSITE" id="PS52050">
    <property type="entry name" value="WYL"/>
    <property type="match status" value="1"/>
</dbReference>
<evidence type="ECO:0000259" key="1">
    <source>
        <dbReference type="Pfam" id="PF08279"/>
    </source>
</evidence>
<dbReference type="PIRSF" id="PIRSF016838">
    <property type="entry name" value="PafC"/>
    <property type="match status" value="1"/>
</dbReference>
<dbReference type="RefSeq" id="WP_188881708.1">
    <property type="nucleotide sequence ID" value="NZ_BMOY01000014.1"/>
</dbReference>
<evidence type="ECO:0000259" key="2">
    <source>
        <dbReference type="Pfam" id="PF13280"/>
    </source>
</evidence>
<dbReference type="Pfam" id="PF08279">
    <property type="entry name" value="HTH_11"/>
    <property type="match status" value="1"/>
</dbReference>
<evidence type="ECO:0000313" key="5">
    <source>
        <dbReference type="Proteomes" id="UP000637695"/>
    </source>
</evidence>
<feature type="domain" description="WYL" evidence="2">
    <location>
        <begin position="148"/>
        <end position="217"/>
    </location>
</feature>
<dbReference type="InterPro" id="IPR036388">
    <property type="entry name" value="WH-like_DNA-bd_sf"/>
</dbReference>
<dbReference type="Proteomes" id="UP000637695">
    <property type="component" value="Unassembled WGS sequence"/>
</dbReference>
<reference evidence="4" key="1">
    <citation type="journal article" date="2014" name="Int. J. Syst. Evol. Microbiol.">
        <title>Complete genome sequence of Corynebacterium casei LMG S-19264T (=DSM 44701T), isolated from a smear-ripened cheese.</title>
        <authorList>
            <consortium name="US DOE Joint Genome Institute (JGI-PGF)"/>
            <person name="Walter F."/>
            <person name="Albersmeier A."/>
            <person name="Kalinowski J."/>
            <person name="Ruckert C."/>
        </authorList>
    </citation>
    <scope>NUCLEOTIDE SEQUENCE</scope>
    <source>
        <strain evidence="4">JCM 18487</strain>
    </source>
</reference>
<dbReference type="PANTHER" id="PTHR34580">
    <property type="match status" value="1"/>
</dbReference>
<dbReference type="PANTHER" id="PTHR34580:SF1">
    <property type="entry name" value="PROTEIN PAFC"/>
    <property type="match status" value="1"/>
</dbReference>
<dbReference type="InterPro" id="IPR036390">
    <property type="entry name" value="WH_DNA-bd_sf"/>
</dbReference>
<dbReference type="InterPro" id="IPR057727">
    <property type="entry name" value="WCX_dom"/>
</dbReference>
<protein>
    <submittedName>
        <fullName evidence="4">WYL domain-containing protein</fullName>
    </submittedName>
</protein>
<feature type="domain" description="WCX" evidence="3">
    <location>
        <begin position="246"/>
        <end position="323"/>
    </location>
</feature>
<dbReference type="InterPro" id="IPR028349">
    <property type="entry name" value="PafC-like"/>
</dbReference>
<sequence>MRVAHELAGNERVLQVLLSIVQQPRVWTAKRLAEHFGVSVRTIHRDLSVIERAGFRVESEPGGGYFIMLNTRWLPVRLTPEEQLALLLVHVWLDAIPTVRQALLHPYESALQKLAGKAGLNLDAAGWNRLAGLILPEHPEGRAPHEAEVLAVLLQAMTEARTVRMEYHSFHDDERRERLCDPYYLVPRQHSLYLFGFCHLREAYRIFKVSRILAIQMTSHHYVKEDDFDLARALATAWNIDTSGPEVEAELAVAPELRRYVEEELAGKPVLGTWSGPDGRWHLAVRARINPEFTRWILQFGAGVEVLQPPALREAIAAQVREMGRVYGGHSLK</sequence>
<dbReference type="InterPro" id="IPR013196">
    <property type="entry name" value="HTH_11"/>
</dbReference>
<gene>
    <name evidence="4" type="ORF">GCM10010885_11440</name>
</gene>
<dbReference type="Pfam" id="PF25583">
    <property type="entry name" value="WCX"/>
    <property type="match status" value="1"/>
</dbReference>
<dbReference type="SUPFAM" id="SSF46785">
    <property type="entry name" value="Winged helix' DNA-binding domain"/>
    <property type="match status" value="1"/>
</dbReference>
<proteinExistence type="predicted"/>
<organism evidence="4 5">
    <name type="scientific">Alicyclobacillus cellulosilyticus</name>
    <dbReference type="NCBI Taxonomy" id="1003997"/>
    <lineage>
        <taxon>Bacteria</taxon>
        <taxon>Bacillati</taxon>
        <taxon>Bacillota</taxon>
        <taxon>Bacilli</taxon>
        <taxon>Bacillales</taxon>
        <taxon>Alicyclobacillaceae</taxon>
        <taxon>Alicyclobacillus</taxon>
    </lineage>
</organism>
<evidence type="ECO:0000259" key="3">
    <source>
        <dbReference type="Pfam" id="PF25583"/>
    </source>
</evidence>
<dbReference type="AlphaFoldDB" id="A0A917KAK3"/>
<feature type="domain" description="Helix-turn-helix type 11" evidence="1">
    <location>
        <begin position="14"/>
        <end position="65"/>
    </location>
</feature>
<evidence type="ECO:0000313" key="4">
    <source>
        <dbReference type="EMBL" id="GGJ03922.1"/>
    </source>
</evidence>
<accession>A0A917KAK3</accession>